<name>A0A099SZH9_METMT</name>
<dbReference type="AlphaFoldDB" id="A0A099SZH9"/>
<dbReference type="Pfam" id="PF01995">
    <property type="entry name" value="NRD1_2"/>
    <property type="match status" value="1"/>
</dbReference>
<comment type="caution">
    <text evidence="2">The sequence shown here is derived from an EMBL/GenBank/DDBJ whole genome shotgun (WGS) entry which is preliminary data.</text>
</comment>
<accession>A0A099SZH9</accession>
<dbReference type="InterPro" id="IPR038982">
    <property type="entry name" value="NrpR"/>
</dbReference>
<feature type="domain" description="NrpR regulatory" evidence="1">
    <location>
        <begin position="8"/>
        <end position="247"/>
    </location>
</feature>
<keyword evidence="3" id="KW-1185">Reference proteome</keyword>
<dbReference type="InterPro" id="IPR036984">
    <property type="entry name" value="NrpR_dom_sf"/>
</dbReference>
<evidence type="ECO:0000259" key="1">
    <source>
        <dbReference type="Pfam" id="PF01995"/>
    </source>
</evidence>
<reference evidence="2 3" key="1">
    <citation type="submission" date="2014-09" db="EMBL/GenBank/DDBJ databases">
        <title>Draft genome sequence of an obligately methylotrophic methanogen, Methanococcoides methylutens, isolated from marine sediment.</title>
        <authorList>
            <person name="Guan Y."/>
            <person name="Ngugi D.K."/>
            <person name="Blom J."/>
            <person name="Ali S."/>
            <person name="Ferry J.G."/>
            <person name="Stingl U."/>
        </authorList>
    </citation>
    <scope>NUCLEOTIDE SEQUENCE [LARGE SCALE GENOMIC DNA]</scope>
    <source>
        <strain evidence="2 3">DSM 2657</strain>
    </source>
</reference>
<organism evidence="2 3">
    <name type="scientific">Methanococcoides methylutens</name>
    <dbReference type="NCBI Taxonomy" id="2226"/>
    <lineage>
        <taxon>Archaea</taxon>
        <taxon>Methanobacteriati</taxon>
        <taxon>Methanobacteriota</taxon>
        <taxon>Stenosarchaea group</taxon>
        <taxon>Methanomicrobia</taxon>
        <taxon>Methanosarcinales</taxon>
        <taxon>Methanosarcinaceae</taxon>
        <taxon>Methanococcoides</taxon>
    </lineage>
</organism>
<dbReference type="EMBL" id="JRHO01000014">
    <property type="protein sequence ID" value="KGK98297.1"/>
    <property type="molecule type" value="Genomic_DNA"/>
</dbReference>
<protein>
    <submittedName>
        <fullName evidence="2">NrpR transcriptional repressor</fullName>
    </submittedName>
</protein>
<gene>
    <name evidence="2" type="ORF">LI82_11315</name>
</gene>
<dbReference type="PANTHER" id="PTHR41964">
    <property type="entry name" value="GLOBAL NITROGEN REGULATOR NRPR"/>
    <property type="match status" value="1"/>
</dbReference>
<evidence type="ECO:0000313" key="2">
    <source>
        <dbReference type="EMBL" id="KGK98297.1"/>
    </source>
</evidence>
<dbReference type="RefSeq" id="WP_048195677.1">
    <property type="nucleotide sequence ID" value="NZ_CAAGSM010000001.1"/>
</dbReference>
<dbReference type="Proteomes" id="UP000029859">
    <property type="component" value="Unassembled WGS sequence"/>
</dbReference>
<sequence length="252" mass="27203">MINKPHSVQFTSSRIEDLMFRTTFDPVAMAGDVIINLSLIKEEDLESILDVYALAIRSGLSVSPFLKIIKAGESIGDFRISEGDVGIATVCSITIDGVLLKGGVMINPKLGGVVQIKNGHPVRFTDVVTYVSTTIDPLEVLMSQDVTSVSQMLRTGSGKILANLREAPLVARDDIDHILSDLLDAGISGIMEVGEPNSRVLDVPVERDHLGVVVIGGTNPMAMAKEQGFEVRTNAMSTLIDIDEMKHVDDFV</sequence>
<evidence type="ECO:0000313" key="3">
    <source>
        <dbReference type="Proteomes" id="UP000029859"/>
    </source>
</evidence>
<dbReference type="PANTHER" id="PTHR41964:SF1">
    <property type="entry name" value="GLOBAL NITROGEN REGULATOR NRPR"/>
    <property type="match status" value="1"/>
</dbReference>
<dbReference type="OrthoDB" id="358798at2157"/>
<dbReference type="InterPro" id="IPR002846">
    <property type="entry name" value="NRD"/>
</dbReference>
<proteinExistence type="predicted"/>
<dbReference type="Gene3D" id="3.30.70.1360">
    <property type="entry name" value="mj0159-like"/>
    <property type="match status" value="2"/>
</dbReference>